<dbReference type="eggNOG" id="KOG0840">
    <property type="taxonomic scope" value="Eukaryota"/>
</dbReference>
<dbReference type="GO" id="GO:0009368">
    <property type="term" value="C:endopeptidase Clp complex"/>
    <property type="evidence" value="ECO:0007669"/>
    <property type="project" value="TreeGrafter"/>
</dbReference>
<dbReference type="Pfam" id="PF00574">
    <property type="entry name" value="CLP_protease"/>
    <property type="match status" value="1"/>
</dbReference>
<keyword evidence="5" id="KW-1185">Reference proteome</keyword>
<dbReference type="GO" id="GO:0006515">
    <property type="term" value="P:protein quality control for misfolded or incompletely synthesized proteins"/>
    <property type="evidence" value="ECO:0007669"/>
    <property type="project" value="TreeGrafter"/>
</dbReference>
<feature type="region of interest" description="Disordered" evidence="3">
    <location>
        <begin position="1"/>
        <end position="32"/>
    </location>
</feature>
<dbReference type="AlphaFoldDB" id="K0S018"/>
<protein>
    <recommendedName>
        <fullName evidence="2">ATP-dependent Clp protease proteolytic subunit</fullName>
    </recommendedName>
</protein>
<dbReference type="InterPro" id="IPR023562">
    <property type="entry name" value="ClpP/TepA"/>
</dbReference>
<dbReference type="OrthoDB" id="2017408at2759"/>
<accession>K0S018</accession>
<sequence>MRTSSTRNIARRLSSASGPRCRASGSTVVPRSSSRPIRSRRLMVSQIIQCRNISGSPIQQNLVPVVLESGAMGERSFDIYSRLLRERIICVHGEVTDTMASLVTAQLLFLESEAPESPLYMYINSPGGVVTAGMAMYDTMQYIHPEGKSENFRLSFAAFSSHWNDLTPGCKHGLSFAGWRVTGL</sequence>
<dbReference type="GO" id="GO:0004176">
    <property type="term" value="F:ATP-dependent peptidase activity"/>
    <property type="evidence" value="ECO:0007669"/>
    <property type="project" value="InterPro"/>
</dbReference>
<reference evidence="4 5" key="1">
    <citation type="journal article" date="2012" name="Genome Biol.">
        <title>Genome and low-iron response of an oceanic diatom adapted to chronic iron limitation.</title>
        <authorList>
            <person name="Lommer M."/>
            <person name="Specht M."/>
            <person name="Roy A.S."/>
            <person name="Kraemer L."/>
            <person name="Andreson R."/>
            <person name="Gutowska M.A."/>
            <person name="Wolf J."/>
            <person name="Bergner S.V."/>
            <person name="Schilhabel M.B."/>
            <person name="Klostermeier U.C."/>
            <person name="Beiko R.G."/>
            <person name="Rosenstiel P."/>
            <person name="Hippler M."/>
            <person name="Laroche J."/>
        </authorList>
    </citation>
    <scope>NUCLEOTIDE SEQUENCE [LARGE SCALE GENOMIC DNA]</scope>
    <source>
        <strain evidence="4 5">CCMP1005</strain>
    </source>
</reference>
<dbReference type="EMBL" id="AGNL01035866">
    <property type="protein sequence ID" value="EJK54406.1"/>
    <property type="molecule type" value="Genomic_DNA"/>
</dbReference>
<proteinExistence type="inferred from homology"/>
<name>K0S018_THAOC</name>
<dbReference type="PANTHER" id="PTHR10381:SF11">
    <property type="entry name" value="ATP-DEPENDENT CLP PROTEASE PROTEOLYTIC SUBUNIT, MITOCHONDRIAL"/>
    <property type="match status" value="1"/>
</dbReference>
<dbReference type="SUPFAM" id="SSF52096">
    <property type="entry name" value="ClpP/crotonase"/>
    <property type="match status" value="1"/>
</dbReference>
<dbReference type="CDD" id="cd07017">
    <property type="entry name" value="S14_ClpP_2"/>
    <property type="match status" value="1"/>
</dbReference>
<comment type="similarity">
    <text evidence="1 2">Belongs to the peptidase S14 family.</text>
</comment>
<gene>
    <name evidence="4" type="ORF">THAOC_25968</name>
</gene>
<dbReference type="Gene3D" id="3.90.226.10">
    <property type="entry name" value="2-enoyl-CoA Hydratase, Chain A, domain 1"/>
    <property type="match status" value="1"/>
</dbReference>
<dbReference type="InterPro" id="IPR001907">
    <property type="entry name" value="ClpP"/>
</dbReference>
<dbReference type="MEROPS" id="S14.A02"/>
<dbReference type="Proteomes" id="UP000266841">
    <property type="component" value="Unassembled WGS sequence"/>
</dbReference>
<evidence type="ECO:0000256" key="2">
    <source>
        <dbReference type="RuleBase" id="RU003567"/>
    </source>
</evidence>
<evidence type="ECO:0000256" key="1">
    <source>
        <dbReference type="ARBA" id="ARBA00007039"/>
    </source>
</evidence>
<dbReference type="PRINTS" id="PR00127">
    <property type="entry name" value="CLPPROTEASEP"/>
</dbReference>
<comment type="caution">
    <text evidence="4">The sequence shown here is derived from an EMBL/GenBank/DDBJ whole genome shotgun (WGS) entry which is preliminary data.</text>
</comment>
<dbReference type="PANTHER" id="PTHR10381">
    <property type="entry name" value="ATP-DEPENDENT CLP PROTEASE PROTEOLYTIC SUBUNIT"/>
    <property type="match status" value="1"/>
</dbReference>
<organism evidence="4 5">
    <name type="scientific">Thalassiosira oceanica</name>
    <name type="common">Marine diatom</name>
    <dbReference type="NCBI Taxonomy" id="159749"/>
    <lineage>
        <taxon>Eukaryota</taxon>
        <taxon>Sar</taxon>
        <taxon>Stramenopiles</taxon>
        <taxon>Ochrophyta</taxon>
        <taxon>Bacillariophyta</taxon>
        <taxon>Coscinodiscophyceae</taxon>
        <taxon>Thalassiosirophycidae</taxon>
        <taxon>Thalassiosirales</taxon>
        <taxon>Thalassiosiraceae</taxon>
        <taxon>Thalassiosira</taxon>
    </lineage>
</organism>
<evidence type="ECO:0000256" key="3">
    <source>
        <dbReference type="SAM" id="MobiDB-lite"/>
    </source>
</evidence>
<dbReference type="GO" id="GO:0051117">
    <property type="term" value="F:ATPase binding"/>
    <property type="evidence" value="ECO:0007669"/>
    <property type="project" value="TreeGrafter"/>
</dbReference>
<dbReference type="GO" id="GO:0004252">
    <property type="term" value="F:serine-type endopeptidase activity"/>
    <property type="evidence" value="ECO:0007669"/>
    <property type="project" value="InterPro"/>
</dbReference>
<evidence type="ECO:0000313" key="5">
    <source>
        <dbReference type="Proteomes" id="UP000266841"/>
    </source>
</evidence>
<evidence type="ECO:0000313" key="4">
    <source>
        <dbReference type="EMBL" id="EJK54406.1"/>
    </source>
</evidence>
<dbReference type="InterPro" id="IPR029045">
    <property type="entry name" value="ClpP/crotonase-like_dom_sf"/>
</dbReference>